<evidence type="ECO:0000313" key="9">
    <source>
        <dbReference type="EMBL" id="KWA72250.1"/>
    </source>
</evidence>
<dbReference type="Proteomes" id="UP000060630">
    <property type="component" value="Unassembled WGS sequence"/>
</dbReference>
<gene>
    <name evidence="9" type="ORF">WL29_06420</name>
</gene>
<keyword evidence="7 8" id="KW-0472">Membrane</keyword>
<evidence type="ECO:0000313" key="10">
    <source>
        <dbReference type="Proteomes" id="UP000060630"/>
    </source>
</evidence>
<dbReference type="Pfam" id="PF03591">
    <property type="entry name" value="AzlC"/>
    <property type="match status" value="1"/>
</dbReference>
<keyword evidence="4" id="KW-1003">Cell membrane</keyword>
<feature type="transmembrane region" description="Helical" evidence="8">
    <location>
        <begin position="82"/>
        <end position="104"/>
    </location>
</feature>
<organism evidence="9 10">
    <name type="scientific">Burkholderia ubonensis</name>
    <dbReference type="NCBI Taxonomy" id="101571"/>
    <lineage>
        <taxon>Bacteria</taxon>
        <taxon>Pseudomonadati</taxon>
        <taxon>Pseudomonadota</taxon>
        <taxon>Betaproteobacteria</taxon>
        <taxon>Burkholderiales</taxon>
        <taxon>Burkholderiaceae</taxon>
        <taxon>Burkholderia</taxon>
        <taxon>Burkholderia cepacia complex</taxon>
    </lineage>
</organism>
<accession>A0A106PQ29</accession>
<dbReference type="EMBL" id="LPHD01000199">
    <property type="protein sequence ID" value="KWA72250.1"/>
    <property type="molecule type" value="Genomic_DNA"/>
</dbReference>
<keyword evidence="5 8" id="KW-0812">Transmembrane</keyword>
<feature type="transmembrane region" description="Helical" evidence="8">
    <location>
        <begin position="208"/>
        <end position="239"/>
    </location>
</feature>
<feature type="transmembrane region" description="Helical" evidence="8">
    <location>
        <begin position="144"/>
        <end position="166"/>
    </location>
</feature>
<evidence type="ECO:0000256" key="2">
    <source>
        <dbReference type="ARBA" id="ARBA00010735"/>
    </source>
</evidence>
<evidence type="ECO:0000256" key="4">
    <source>
        <dbReference type="ARBA" id="ARBA00022475"/>
    </source>
</evidence>
<protein>
    <submittedName>
        <fullName evidence="9">Branched-chain amino acid ABC transporter permease</fullName>
    </submittedName>
</protein>
<evidence type="ECO:0000256" key="8">
    <source>
        <dbReference type="SAM" id="Phobius"/>
    </source>
</evidence>
<evidence type="ECO:0000256" key="3">
    <source>
        <dbReference type="ARBA" id="ARBA00022448"/>
    </source>
</evidence>
<evidence type="ECO:0000256" key="5">
    <source>
        <dbReference type="ARBA" id="ARBA00022692"/>
    </source>
</evidence>
<dbReference type="GO" id="GO:1903785">
    <property type="term" value="P:L-valine transmembrane transport"/>
    <property type="evidence" value="ECO:0007669"/>
    <property type="project" value="TreeGrafter"/>
</dbReference>
<sequence length="245" mass="26399">MSSSVSTSTGLRQQSAFLLEMSRGLRASLPMMLGFVPFALVLGAQAAQKGLSLLEVPMLTGLNFGGGSEFAAIRLWTSPPHIALIVAMSFLVNSRHILMGAAFAPYIRRLPRRRAFVALFFMCDESWAMSLADARRRSADHISVPYYAGVAAGLYMTWLSMTTLGAALGPTIGDVEQYGFDMAFTAVFLVLLRGMWKGMRASRPWFVSLVVAAATHLAVPGAWYVAAGACAGLIAAVLWEPRDDA</sequence>
<dbReference type="PANTHER" id="PTHR34979:SF1">
    <property type="entry name" value="INNER MEMBRANE PROTEIN YGAZ"/>
    <property type="match status" value="1"/>
</dbReference>
<keyword evidence="6 8" id="KW-1133">Transmembrane helix</keyword>
<evidence type="ECO:0000256" key="7">
    <source>
        <dbReference type="ARBA" id="ARBA00023136"/>
    </source>
</evidence>
<evidence type="ECO:0000256" key="6">
    <source>
        <dbReference type="ARBA" id="ARBA00022989"/>
    </source>
</evidence>
<keyword evidence="3" id="KW-0813">Transport</keyword>
<dbReference type="AlphaFoldDB" id="A0A106PQ29"/>
<dbReference type="GO" id="GO:0005886">
    <property type="term" value="C:plasma membrane"/>
    <property type="evidence" value="ECO:0007669"/>
    <property type="project" value="UniProtKB-SubCell"/>
</dbReference>
<evidence type="ECO:0000256" key="1">
    <source>
        <dbReference type="ARBA" id="ARBA00004651"/>
    </source>
</evidence>
<reference evidence="9 10" key="1">
    <citation type="submission" date="2015-11" db="EMBL/GenBank/DDBJ databases">
        <title>Expanding the genomic diversity of Burkholderia species for the development of highly accurate diagnostics.</title>
        <authorList>
            <person name="Sahl J."/>
            <person name="Keim P."/>
            <person name="Wagner D."/>
        </authorList>
    </citation>
    <scope>NUCLEOTIDE SEQUENCE [LARGE SCALE GENOMIC DNA]</scope>
    <source>
        <strain evidence="9 10">MSMB2087WGS</strain>
    </source>
</reference>
<comment type="subcellular location">
    <subcellularLocation>
        <location evidence="1">Cell membrane</location>
        <topology evidence="1">Multi-pass membrane protein</topology>
    </subcellularLocation>
</comment>
<dbReference type="PANTHER" id="PTHR34979">
    <property type="entry name" value="INNER MEMBRANE PROTEIN YGAZ"/>
    <property type="match status" value="1"/>
</dbReference>
<dbReference type="InterPro" id="IPR011606">
    <property type="entry name" value="Brnchd-chn_aa_trnsp_permease"/>
</dbReference>
<name>A0A106PQ29_9BURK</name>
<feature type="transmembrane region" description="Helical" evidence="8">
    <location>
        <begin position="178"/>
        <end position="196"/>
    </location>
</feature>
<comment type="similarity">
    <text evidence="2">Belongs to the AzlC family.</text>
</comment>
<comment type="caution">
    <text evidence="9">The sequence shown here is derived from an EMBL/GenBank/DDBJ whole genome shotgun (WGS) entry which is preliminary data.</text>
</comment>
<proteinExistence type="inferred from homology"/>
<dbReference type="RefSeq" id="WP_059788197.1">
    <property type="nucleotide sequence ID" value="NZ_LPBD01000116.1"/>
</dbReference>